<evidence type="ECO:0000259" key="7">
    <source>
        <dbReference type="PROSITE" id="PS50883"/>
    </source>
</evidence>
<dbReference type="SMART" id="SM00267">
    <property type="entry name" value="GGDEF"/>
    <property type="match status" value="1"/>
</dbReference>
<dbReference type="InterPro" id="IPR000014">
    <property type="entry name" value="PAS"/>
</dbReference>
<name>A0AAJ5QQR9_9GAMM</name>
<dbReference type="NCBIfam" id="TIGR00229">
    <property type="entry name" value="sensory_box"/>
    <property type="match status" value="1"/>
</dbReference>
<dbReference type="GO" id="GO:0006355">
    <property type="term" value="P:regulation of DNA-templated transcription"/>
    <property type="evidence" value="ECO:0007669"/>
    <property type="project" value="InterPro"/>
</dbReference>
<proteinExistence type="predicted"/>
<dbReference type="KEGG" id="kpie:N5580_19465"/>
<comment type="cofactor">
    <cofactor evidence="1">
        <name>Mg(2+)</name>
        <dbReference type="ChEBI" id="CHEBI:18420"/>
    </cofactor>
</comment>
<geneLocation type="plasmid" evidence="9 10">
    <name>pGABEKP28_1</name>
</geneLocation>
<dbReference type="InterPro" id="IPR035965">
    <property type="entry name" value="PAS-like_dom_sf"/>
</dbReference>
<reference evidence="9 10" key="1">
    <citation type="journal article" date="2022" name="J Glob Antimicrob Resist">
        <title>First complete genome of a multidrug resistant strain of the novel human pathogen Kalamiella piersonii (GABEKP28) identified in human saliva.</title>
        <authorList>
            <person name="McDonagh F."/>
            <person name="Singh N.K."/>
            <person name="Venkateswaran K."/>
            <person name="Lonappan A.M."/>
            <person name="Hallahan B."/>
            <person name="Tuohy A."/>
            <person name="Burke L."/>
            <person name="Kovarova A."/>
            <person name="Miliotis G."/>
        </authorList>
    </citation>
    <scope>NUCLEOTIDE SEQUENCE [LARGE SCALE GENOMIC DNA]</scope>
    <source>
        <strain evidence="9 10">GABEKP28</strain>
    </source>
</reference>
<evidence type="ECO:0000259" key="6">
    <source>
        <dbReference type="PROSITE" id="PS50112"/>
    </source>
</evidence>
<dbReference type="NCBIfam" id="TIGR00254">
    <property type="entry name" value="GGDEF"/>
    <property type="match status" value="1"/>
</dbReference>
<organism evidence="9 10">
    <name type="scientific">Pantoea piersonii</name>
    <dbReference type="NCBI Taxonomy" id="2364647"/>
    <lineage>
        <taxon>Bacteria</taxon>
        <taxon>Pseudomonadati</taxon>
        <taxon>Pseudomonadota</taxon>
        <taxon>Gammaproteobacteria</taxon>
        <taxon>Enterobacterales</taxon>
        <taxon>Erwiniaceae</taxon>
        <taxon>Pantoea</taxon>
    </lineage>
</organism>
<dbReference type="InterPro" id="IPR043128">
    <property type="entry name" value="Rev_trsase/Diguanyl_cyclase"/>
</dbReference>
<dbReference type="PANTHER" id="PTHR44757:SF10">
    <property type="entry name" value="MEMBRANE PROTEIN"/>
    <property type="match status" value="1"/>
</dbReference>
<feature type="signal peptide" evidence="5">
    <location>
        <begin position="1"/>
        <end position="20"/>
    </location>
</feature>
<evidence type="ECO:0000256" key="1">
    <source>
        <dbReference type="ARBA" id="ARBA00001946"/>
    </source>
</evidence>
<dbReference type="FunFam" id="3.30.70.270:FF:000001">
    <property type="entry name" value="Diguanylate cyclase domain protein"/>
    <property type="match status" value="1"/>
</dbReference>
<dbReference type="EMBL" id="CP104759">
    <property type="protein sequence ID" value="WBG93285.1"/>
    <property type="molecule type" value="Genomic_DNA"/>
</dbReference>
<dbReference type="Pfam" id="PF05228">
    <property type="entry name" value="CHASE4"/>
    <property type="match status" value="1"/>
</dbReference>
<accession>A0AAJ5QQR9</accession>
<dbReference type="SUPFAM" id="SSF55785">
    <property type="entry name" value="PYP-like sensor domain (PAS domain)"/>
    <property type="match status" value="1"/>
</dbReference>
<dbReference type="PROSITE" id="PS50887">
    <property type="entry name" value="GGDEF"/>
    <property type="match status" value="1"/>
</dbReference>
<dbReference type="CDD" id="cd00130">
    <property type="entry name" value="PAS"/>
    <property type="match status" value="1"/>
</dbReference>
<dbReference type="AlphaFoldDB" id="A0AAJ5QQR9"/>
<evidence type="ECO:0000256" key="5">
    <source>
        <dbReference type="SAM" id="SignalP"/>
    </source>
</evidence>
<dbReference type="PROSITE" id="PS50883">
    <property type="entry name" value="EAL"/>
    <property type="match status" value="1"/>
</dbReference>
<sequence>MLVLLGLSFFAALTALLCVADDLNDKANHRSGLLLDRAFASREESMRFHLSDNAEWGEAYNNLHRTLNLEWAWQKQNLGRSLFNTFSYEGVFVITPGGQTRYSVLNGTLQQEDFQAWLEQDPLNALKQRLQQSDGKAISCLVRSHGQVALVGAAWITTGGDRSVAEVAGPPSVMIFVDRLTPAKLQSLGAEYGIQKLSYTDVPASDAEEGDRYGISALGGAVTLKWQSDNPGGALLTWLLPLLVLMMCATFFSAAMLMRSALRKARNSDVSTFLLEQSQQALAASEQRFRDVAESTTDWIWEADAQLRFTWISGRFPAVTGYHSQDWLQQPLHAFLLDDDDLLDRLTQREQPGEPLTLLRCRYRSAQQHIRFCNLTLRPVTLAQGKEGYRGTATDVTLEVEAEARVRYLSQFDELTGLPNRAQMNACLAGKLNGALQSDRPLAVIMIDLDKFKPVNDLYGHAAGDSVLHEVSARFNACLKDAGMTARLGGDEFVMLVSDIPTREEISDLCSRIITQINQPFAINGGEVFIGASLGVALAPQDGTNPGDLLRYADIALYKAKNTGRNNWVFYQRDMGEKIVQRREMERELREAIHSDQLRLAWQPRYDVRTARVTAVEALVRWHHKQHGVLMPDQFIPLAEETGLISALSDWVLLRACEDTHRELPGLAVSVNLSAVEFSDKGLPRRIRAALDATGLPSSRLEIEVTESAMLQDPETTLEIMQAIKALGVKFLIDDFGTGYASLNYLRTFPFDGIKIDKSFIFPLNDSSQARKIVQNMVGLGKAYSLSITAEGVETACQMEQLKEMECDGLQGYYIGKPQPLAQIAETYCATSPSS</sequence>
<dbReference type="CDD" id="cd01948">
    <property type="entry name" value="EAL"/>
    <property type="match status" value="1"/>
</dbReference>
<dbReference type="InterPro" id="IPR013767">
    <property type="entry name" value="PAS_fold"/>
</dbReference>
<dbReference type="Pfam" id="PF00990">
    <property type="entry name" value="GGDEF"/>
    <property type="match status" value="1"/>
</dbReference>
<evidence type="ECO:0000313" key="9">
    <source>
        <dbReference type="EMBL" id="WBG93285.1"/>
    </source>
</evidence>
<feature type="domain" description="EAL" evidence="7">
    <location>
        <begin position="582"/>
        <end position="832"/>
    </location>
</feature>
<dbReference type="InterPro" id="IPR001633">
    <property type="entry name" value="EAL_dom"/>
</dbReference>
<evidence type="ECO:0000256" key="2">
    <source>
        <dbReference type="ARBA" id="ARBA00004665"/>
    </source>
</evidence>
<dbReference type="InterPro" id="IPR052155">
    <property type="entry name" value="Biofilm_reg_signaling"/>
</dbReference>
<keyword evidence="9" id="KW-0614">Plasmid</keyword>
<feature type="chain" id="PRO_5042490768" description="diguanylate cyclase" evidence="5">
    <location>
        <begin position="21"/>
        <end position="835"/>
    </location>
</feature>
<dbReference type="GO" id="GO:0052621">
    <property type="term" value="F:diguanylate cyclase activity"/>
    <property type="evidence" value="ECO:0007669"/>
    <property type="project" value="UniProtKB-EC"/>
</dbReference>
<dbReference type="SMART" id="SM00091">
    <property type="entry name" value="PAS"/>
    <property type="match status" value="1"/>
</dbReference>
<evidence type="ECO:0000256" key="4">
    <source>
        <dbReference type="ARBA" id="ARBA00034247"/>
    </source>
</evidence>
<dbReference type="SUPFAM" id="SSF141868">
    <property type="entry name" value="EAL domain-like"/>
    <property type="match status" value="1"/>
</dbReference>
<gene>
    <name evidence="9" type="ORF">N5580_19465</name>
</gene>
<dbReference type="Gene3D" id="3.30.70.270">
    <property type="match status" value="1"/>
</dbReference>
<dbReference type="Proteomes" id="UP001211544">
    <property type="component" value="Plasmid pGABEKP28_1"/>
</dbReference>
<dbReference type="SMART" id="SM00052">
    <property type="entry name" value="EAL"/>
    <property type="match status" value="1"/>
</dbReference>
<dbReference type="Pfam" id="PF00989">
    <property type="entry name" value="PAS"/>
    <property type="match status" value="1"/>
</dbReference>
<dbReference type="InterPro" id="IPR035919">
    <property type="entry name" value="EAL_sf"/>
</dbReference>
<dbReference type="Pfam" id="PF00563">
    <property type="entry name" value="EAL"/>
    <property type="match status" value="1"/>
</dbReference>
<feature type="domain" description="GGDEF" evidence="8">
    <location>
        <begin position="440"/>
        <end position="573"/>
    </location>
</feature>
<dbReference type="CDD" id="cd01949">
    <property type="entry name" value="GGDEF"/>
    <property type="match status" value="1"/>
</dbReference>
<dbReference type="EC" id="2.7.7.65" evidence="3"/>
<evidence type="ECO:0000259" key="8">
    <source>
        <dbReference type="PROSITE" id="PS50887"/>
    </source>
</evidence>
<keyword evidence="10" id="KW-1185">Reference proteome</keyword>
<dbReference type="InterPro" id="IPR000160">
    <property type="entry name" value="GGDEF_dom"/>
</dbReference>
<dbReference type="InterPro" id="IPR007892">
    <property type="entry name" value="CHASE4"/>
</dbReference>
<dbReference type="InterPro" id="IPR029787">
    <property type="entry name" value="Nucleotide_cyclase"/>
</dbReference>
<evidence type="ECO:0000256" key="3">
    <source>
        <dbReference type="ARBA" id="ARBA00012528"/>
    </source>
</evidence>
<evidence type="ECO:0000313" key="10">
    <source>
        <dbReference type="Proteomes" id="UP001211544"/>
    </source>
</evidence>
<dbReference type="SUPFAM" id="SSF55073">
    <property type="entry name" value="Nucleotide cyclase"/>
    <property type="match status" value="1"/>
</dbReference>
<protein>
    <recommendedName>
        <fullName evidence="3">diguanylate cyclase</fullName>
        <ecNumber evidence="3">2.7.7.65</ecNumber>
    </recommendedName>
</protein>
<feature type="domain" description="PAS" evidence="6">
    <location>
        <begin position="285"/>
        <end position="341"/>
    </location>
</feature>
<dbReference type="Gene3D" id="3.20.20.450">
    <property type="entry name" value="EAL domain"/>
    <property type="match status" value="1"/>
</dbReference>
<dbReference type="Gene3D" id="3.30.450.20">
    <property type="entry name" value="PAS domain"/>
    <property type="match status" value="1"/>
</dbReference>
<comment type="catalytic activity">
    <reaction evidence="4">
        <text>2 GTP = 3',3'-c-di-GMP + 2 diphosphate</text>
        <dbReference type="Rhea" id="RHEA:24898"/>
        <dbReference type="ChEBI" id="CHEBI:33019"/>
        <dbReference type="ChEBI" id="CHEBI:37565"/>
        <dbReference type="ChEBI" id="CHEBI:58805"/>
        <dbReference type="EC" id="2.7.7.65"/>
    </reaction>
</comment>
<dbReference type="PROSITE" id="PS50112">
    <property type="entry name" value="PAS"/>
    <property type="match status" value="1"/>
</dbReference>
<dbReference type="PANTHER" id="PTHR44757">
    <property type="entry name" value="DIGUANYLATE CYCLASE DGCP"/>
    <property type="match status" value="1"/>
</dbReference>
<keyword evidence="5" id="KW-0732">Signal</keyword>
<comment type="pathway">
    <text evidence="2">Purine metabolism; 3',5'-cyclic di-GMP biosynthesis.</text>
</comment>